<name>A0A6V6YV53_9FLAO</name>
<reference evidence="1 2" key="1">
    <citation type="submission" date="2020-06" db="EMBL/GenBank/DDBJ databases">
        <authorList>
            <person name="Criscuolo A."/>
        </authorList>
    </citation>
    <scope>NUCLEOTIDE SEQUENCE [LARGE SCALE GENOMIC DNA]</scope>
    <source>
        <strain evidence="2">CIP 111411</strain>
    </source>
</reference>
<evidence type="ECO:0000313" key="1">
    <source>
        <dbReference type="EMBL" id="CAD0003164.1"/>
    </source>
</evidence>
<dbReference type="EMBL" id="CAIJDP010000062">
    <property type="protein sequence ID" value="CAD0003164.1"/>
    <property type="molecule type" value="Genomic_DNA"/>
</dbReference>
<dbReference type="Proteomes" id="UP000530060">
    <property type="component" value="Unassembled WGS sequence"/>
</dbReference>
<evidence type="ECO:0000313" key="2">
    <source>
        <dbReference type="Proteomes" id="UP000530060"/>
    </source>
</evidence>
<sequence>MYYFFERECLGMSYYLLLFLTKSNQFKIKKYKNKYMKNNNLPSSN</sequence>
<gene>
    <name evidence="1" type="ORF">FLAT13_01520</name>
</gene>
<keyword evidence="2" id="KW-1185">Reference proteome</keyword>
<accession>A0A6V6YV53</accession>
<organism evidence="1 2">
    <name type="scientific">Flavobacterium salmonis</name>
    <dbReference type="NCBI Taxonomy" id="2654844"/>
    <lineage>
        <taxon>Bacteria</taxon>
        <taxon>Pseudomonadati</taxon>
        <taxon>Bacteroidota</taxon>
        <taxon>Flavobacteriia</taxon>
        <taxon>Flavobacteriales</taxon>
        <taxon>Flavobacteriaceae</taxon>
        <taxon>Flavobacterium</taxon>
    </lineage>
</organism>
<proteinExistence type="predicted"/>
<protein>
    <submittedName>
        <fullName evidence="1">Uncharacterized protein</fullName>
    </submittedName>
</protein>
<comment type="caution">
    <text evidence="1">The sequence shown here is derived from an EMBL/GenBank/DDBJ whole genome shotgun (WGS) entry which is preliminary data.</text>
</comment>
<dbReference type="AlphaFoldDB" id="A0A6V6YV53"/>